<dbReference type="Pfam" id="PF00156">
    <property type="entry name" value="Pribosyltran"/>
    <property type="match status" value="1"/>
</dbReference>
<dbReference type="InterPro" id="IPR000836">
    <property type="entry name" value="PRTase_dom"/>
</dbReference>
<dbReference type="EMBL" id="VNKQ01000014">
    <property type="protein sequence ID" value="KAG0646943.1"/>
    <property type="molecule type" value="Genomic_DNA"/>
</dbReference>
<evidence type="ECO:0000313" key="3">
    <source>
        <dbReference type="EMBL" id="KAG0646943.1"/>
    </source>
</evidence>
<keyword evidence="3" id="KW-0808">Transferase</keyword>
<dbReference type="AlphaFoldDB" id="A0A9P6VFH3"/>
<feature type="signal peptide" evidence="1">
    <location>
        <begin position="1"/>
        <end position="21"/>
    </location>
</feature>
<sequence length="283" mass="30859">IFIFSSVTALLQSCLKTVTFATTVRANTCLASSPTFVRFTPSRLAFASTSSATMATNFTEPTTNYWQKILPSDHGSLPPWKFGVPARLPDSRILMLPIRPLNDGSNDAVASLLVNQAAIDVVEDLGTLLAEIVRPFQPEVIIGLPTLGLTLAPIVAQKIGLKRYVPLGYSRKFWYQDELSTDVSSITSPTVGLKKVYLDPHQLPLVQGLRAVIIDDAVSSGRTLQATWDMLEGVGCDIRGCGIVMKQGSKWMDILGPDRTGKLVYVLESPLLRAVDDGWDVRP</sequence>
<accession>A0A9P6VFH3</accession>
<proteinExistence type="predicted"/>
<keyword evidence="1" id="KW-0732">Signal</keyword>
<dbReference type="SUPFAM" id="SSF53271">
    <property type="entry name" value="PRTase-like"/>
    <property type="match status" value="1"/>
</dbReference>
<organism evidence="3 4">
    <name type="scientific">Hyphodiscus hymeniophilus</name>
    <dbReference type="NCBI Taxonomy" id="353542"/>
    <lineage>
        <taxon>Eukaryota</taxon>
        <taxon>Fungi</taxon>
        <taxon>Dikarya</taxon>
        <taxon>Ascomycota</taxon>
        <taxon>Pezizomycotina</taxon>
        <taxon>Leotiomycetes</taxon>
        <taxon>Helotiales</taxon>
        <taxon>Hyphodiscaceae</taxon>
        <taxon>Hyphodiscus</taxon>
    </lineage>
</organism>
<dbReference type="GO" id="GO:0016757">
    <property type="term" value="F:glycosyltransferase activity"/>
    <property type="evidence" value="ECO:0007669"/>
    <property type="project" value="UniProtKB-KW"/>
</dbReference>
<gene>
    <name evidence="3" type="ORF">D0Z07_6288</name>
</gene>
<feature type="chain" id="PRO_5040220478" evidence="1">
    <location>
        <begin position="22"/>
        <end position="283"/>
    </location>
</feature>
<feature type="domain" description="Phosphoribosyltransferase" evidence="2">
    <location>
        <begin position="123"/>
        <end position="261"/>
    </location>
</feature>
<dbReference type="OrthoDB" id="363185at2759"/>
<comment type="caution">
    <text evidence="3">The sequence shown here is derived from an EMBL/GenBank/DDBJ whole genome shotgun (WGS) entry which is preliminary data.</text>
</comment>
<evidence type="ECO:0000313" key="4">
    <source>
        <dbReference type="Proteomes" id="UP000785200"/>
    </source>
</evidence>
<evidence type="ECO:0000256" key="1">
    <source>
        <dbReference type="SAM" id="SignalP"/>
    </source>
</evidence>
<protein>
    <submittedName>
        <fullName evidence="3">Adenine phosphoribosyltransferase</fullName>
    </submittedName>
</protein>
<dbReference type="CDD" id="cd06223">
    <property type="entry name" value="PRTases_typeI"/>
    <property type="match status" value="1"/>
</dbReference>
<dbReference type="PANTHER" id="PTHR43218:SF1">
    <property type="entry name" value="PHOSPHORIBOSYLTRANSFERASE"/>
    <property type="match status" value="1"/>
</dbReference>
<reference evidence="3" key="1">
    <citation type="submission" date="2019-07" db="EMBL/GenBank/DDBJ databases">
        <title>Hyphodiscus hymeniophilus genome sequencing and assembly.</title>
        <authorList>
            <person name="Kramer G."/>
            <person name="Nodwell J."/>
        </authorList>
    </citation>
    <scope>NUCLEOTIDE SEQUENCE</scope>
    <source>
        <strain evidence="3">ATCC 34498</strain>
    </source>
</reference>
<dbReference type="InterPro" id="IPR029057">
    <property type="entry name" value="PRTase-like"/>
</dbReference>
<name>A0A9P6VFH3_9HELO</name>
<dbReference type="Gene3D" id="3.40.50.2020">
    <property type="match status" value="1"/>
</dbReference>
<dbReference type="PANTHER" id="PTHR43218">
    <property type="entry name" value="PHOSPHORIBOSYLTRANSFERASE-RELATED"/>
    <property type="match status" value="1"/>
</dbReference>
<keyword evidence="3" id="KW-0328">Glycosyltransferase</keyword>
<feature type="non-terminal residue" evidence="3">
    <location>
        <position position="283"/>
    </location>
</feature>
<dbReference type="Proteomes" id="UP000785200">
    <property type="component" value="Unassembled WGS sequence"/>
</dbReference>
<dbReference type="NCBIfam" id="NF004689">
    <property type="entry name" value="PRK06031.1"/>
    <property type="match status" value="1"/>
</dbReference>
<keyword evidence="4" id="KW-1185">Reference proteome</keyword>
<evidence type="ECO:0000259" key="2">
    <source>
        <dbReference type="Pfam" id="PF00156"/>
    </source>
</evidence>